<comment type="cofactor">
    <cofactor evidence="1 6">
        <name>Mg(2+)</name>
        <dbReference type="ChEBI" id="CHEBI:18420"/>
    </cofactor>
</comment>
<dbReference type="Gene3D" id="3.30.540.10">
    <property type="entry name" value="Fructose-1,6-Bisphosphatase, subunit A, domain 1"/>
    <property type="match status" value="1"/>
</dbReference>
<evidence type="ECO:0000256" key="2">
    <source>
        <dbReference type="ARBA" id="ARBA00009759"/>
    </source>
</evidence>
<feature type="binding site" evidence="6">
    <location>
        <position position="150"/>
    </location>
    <ligand>
        <name>Mg(2+)</name>
        <dbReference type="ChEBI" id="CHEBI:18420"/>
        <label>1</label>
        <note>catalytic</note>
    </ligand>
</feature>
<keyword evidence="5 6" id="KW-0460">Magnesium</keyword>
<gene>
    <name evidence="8" type="ORF">OHC33_004852</name>
</gene>
<feature type="compositionally biased region" description="Polar residues" evidence="7">
    <location>
        <begin position="288"/>
        <end position="300"/>
    </location>
</feature>
<dbReference type="InterPro" id="IPR000760">
    <property type="entry name" value="Inositol_monophosphatase-like"/>
</dbReference>
<accession>A0AAN8EF94</accession>
<evidence type="ECO:0008006" key="10">
    <source>
        <dbReference type="Google" id="ProtNLM"/>
    </source>
</evidence>
<dbReference type="PROSITE" id="PS00630">
    <property type="entry name" value="IMP_2"/>
    <property type="match status" value="1"/>
</dbReference>
<dbReference type="PANTHER" id="PTHR43200">
    <property type="entry name" value="PHOSPHATASE"/>
    <property type="match status" value="1"/>
</dbReference>
<evidence type="ECO:0000256" key="1">
    <source>
        <dbReference type="ARBA" id="ARBA00001946"/>
    </source>
</evidence>
<dbReference type="GO" id="GO:0046872">
    <property type="term" value="F:metal ion binding"/>
    <property type="evidence" value="ECO:0007669"/>
    <property type="project" value="UniProtKB-KW"/>
</dbReference>
<proteinExistence type="inferred from homology"/>
<feature type="region of interest" description="Disordered" evidence="7">
    <location>
        <begin position="285"/>
        <end position="304"/>
    </location>
</feature>
<feature type="binding site" evidence="6">
    <location>
        <position position="74"/>
    </location>
    <ligand>
        <name>Mg(2+)</name>
        <dbReference type="ChEBI" id="CHEBI:18420"/>
        <label>1</label>
        <note>catalytic</note>
    </ligand>
</feature>
<dbReference type="AlphaFoldDB" id="A0AAN8EF94"/>
<comment type="similarity">
    <text evidence="2">Belongs to the inositol monophosphatase superfamily.</text>
</comment>
<evidence type="ECO:0000313" key="8">
    <source>
        <dbReference type="EMBL" id="KAK5954279.1"/>
    </source>
</evidence>
<feature type="binding site" evidence="6">
    <location>
        <position position="153"/>
    </location>
    <ligand>
        <name>Mg(2+)</name>
        <dbReference type="ChEBI" id="CHEBI:18420"/>
        <label>1</label>
        <note>catalytic</note>
    </ligand>
</feature>
<protein>
    <recommendedName>
        <fullName evidence="10">3'(2'),5'-bisphosphate nucleotidase</fullName>
    </recommendedName>
</protein>
<dbReference type="PROSITE" id="PS00629">
    <property type="entry name" value="IMP_1"/>
    <property type="match status" value="1"/>
</dbReference>
<evidence type="ECO:0000256" key="4">
    <source>
        <dbReference type="ARBA" id="ARBA00022801"/>
    </source>
</evidence>
<evidence type="ECO:0000313" key="9">
    <source>
        <dbReference type="Proteomes" id="UP001316803"/>
    </source>
</evidence>
<evidence type="ECO:0000256" key="3">
    <source>
        <dbReference type="ARBA" id="ARBA00022723"/>
    </source>
</evidence>
<feature type="binding site" evidence="6">
    <location>
        <position position="349"/>
    </location>
    <ligand>
        <name>Mg(2+)</name>
        <dbReference type="ChEBI" id="CHEBI:18420"/>
        <label>1</label>
        <note>catalytic</note>
    </ligand>
</feature>
<organism evidence="8 9">
    <name type="scientific">Knufia fluminis</name>
    <dbReference type="NCBI Taxonomy" id="191047"/>
    <lineage>
        <taxon>Eukaryota</taxon>
        <taxon>Fungi</taxon>
        <taxon>Dikarya</taxon>
        <taxon>Ascomycota</taxon>
        <taxon>Pezizomycotina</taxon>
        <taxon>Eurotiomycetes</taxon>
        <taxon>Chaetothyriomycetidae</taxon>
        <taxon>Chaetothyriales</taxon>
        <taxon>Trichomeriaceae</taxon>
        <taxon>Knufia</taxon>
    </lineage>
</organism>
<dbReference type="PANTHER" id="PTHR43200:SF2">
    <property type="entry name" value="3'(2'),5'-BISPHOSPHATE NUCLEOTIDASE"/>
    <property type="match status" value="1"/>
</dbReference>
<feature type="binding site" evidence="6">
    <location>
        <position position="152"/>
    </location>
    <ligand>
        <name>Mg(2+)</name>
        <dbReference type="ChEBI" id="CHEBI:18420"/>
        <label>1</label>
        <note>catalytic</note>
    </ligand>
</feature>
<keyword evidence="4" id="KW-0378">Hydrolase</keyword>
<evidence type="ECO:0000256" key="7">
    <source>
        <dbReference type="SAM" id="MobiDB-lite"/>
    </source>
</evidence>
<keyword evidence="9" id="KW-1185">Reference proteome</keyword>
<dbReference type="Proteomes" id="UP001316803">
    <property type="component" value="Unassembled WGS sequence"/>
</dbReference>
<dbReference type="Pfam" id="PF00459">
    <property type="entry name" value="Inositol_P"/>
    <property type="match status" value="1"/>
</dbReference>
<evidence type="ECO:0000256" key="6">
    <source>
        <dbReference type="PIRSR" id="PIRSR600760-2"/>
    </source>
</evidence>
<dbReference type="GO" id="GO:0046854">
    <property type="term" value="P:phosphatidylinositol phosphate biosynthetic process"/>
    <property type="evidence" value="ECO:0007669"/>
    <property type="project" value="InterPro"/>
</dbReference>
<dbReference type="InterPro" id="IPR051090">
    <property type="entry name" value="Inositol_monoP_superfamily"/>
</dbReference>
<sequence length="434" mass="47373">MSQYSRELNVALRAVHLASLLTKQHLLTYQSTTKRVDESTKADASEVTVADFAAQAILISIIHNVFPEDCFIAEESSDMLRTDEGLLERVWELVLTASELLKTSEASWAEDSVDVKLSSSKEEMVSIIDLGQAGGDGKPSASNKRTWILDPIDGTKTYIRGQQYAVCLCLIDEGEQRIGVLGCPNLNIDQRSEKGRVMIAETIVDLKPDGGWILSTVKGDGTYLSQMNTPVVRQKLEDVVGTIDVAQMQPVNTTETHPDVTLGFTDSSASPHVSKDLHNRIFAHFAPSGSSKSNTRQVSSPAVPEGSPSLALDIWSQQLKYVLLTLRAEGADAMVRTPPYSTYHAAVWDHAGGQLLLTESGGALTDARGEAFRVDGTMRKLELNWGICAVRGGTHVGRSGETLDIKAVHNVLFAKVNEEVDNRRKARLEKGEKD</sequence>
<dbReference type="SUPFAM" id="SSF56655">
    <property type="entry name" value="Carbohydrate phosphatase"/>
    <property type="match status" value="1"/>
</dbReference>
<keyword evidence="3 6" id="KW-0479">Metal-binding</keyword>
<dbReference type="GO" id="GO:0000103">
    <property type="term" value="P:sulfate assimilation"/>
    <property type="evidence" value="ECO:0007669"/>
    <property type="project" value="TreeGrafter"/>
</dbReference>
<name>A0AAN8EF94_9EURO</name>
<dbReference type="GO" id="GO:0008441">
    <property type="term" value="F:3'(2'),5'-bisphosphate nucleotidase activity"/>
    <property type="evidence" value="ECO:0007669"/>
    <property type="project" value="TreeGrafter"/>
</dbReference>
<dbReference type="InterPro" id="IPR020583">
    <property type="entry name" value="Inositol_monoP_metal-BS"/>
</dbReference>
<reference evidence="8 9" key="1">
    <citation type="submission" date="2022-12" db="EMBL/GenBank/DDBJ databases">
        <title>Genomic features and morphological characterization of a novel Knufia sp. strain isolated from spacecraft assembly facility.</title>
        <authorList>
            <person name="Teixeira M."/>
            <person name="Chander A.M."/>
            <person name="Stajich J.E."/>
            <person name="Venkateswaran K."/>
        </authorList>
    </citation>
    <scope>NUCLEOTIDE SEQUENCE [LARGE SCALE GENOMIC DNA]</scope>
    <source>
        <strain evidence="8 9">FJI-L2-BK-P2</strain>
    </source>
</reference>
<comment type="caution">
    <text evidence="8">The sequence shown here is derived from an EMBL/GenBank/DDBJ whole genome shotgun (WGS) entry which is preliminary data.</text>
</comment>
<evidence type="ECO:0000256" key="5">
    <source>
        <dbReference type="ARBA" id="ARBA00022842"/>
    </source>
</evidence>
<dbReference type="InterPro" id="IPR020550">
    <property type="entry name" value="Inositol_monophosphatase_CS"/>
</dbReference>
<dbReference type="EMBL" id="JAKLMC020000009">
    <property type="protein sequence ID" value="KAK5954279.1"/>
    <property type="molecule type" value="Genomic_DNA"/>
</dbReference>
<dbReference type="Gene3D" id="3.40.190.80">
    <property type="match status" value="1"/>
</dbReference>